<proteinExistence type="predicted"/>
<dbReference type="PANTHER" id="PTHR23513:SF11">
    <property type="entry name" value="STAPHYLOFERRIN A TRANSPORTER"/>
    <property type="match status" value="1"/>
</dbReference>
<dbReference type="Pfam" id="PF07690">
    <property type="entry name" value="MFS_1"/>
    <property type="match status" value="1"/>
</dbReference>
<dbReference type="PROSITE" id="PS50850">
    <property type="entry name" value="MFS"/>
    <property type="match status" value="1"/>
</dbReference>
<comment type="subcellular location">
    <subcellularLocation>
        <location evidence="1">Cell membrane</location>
        <topology evidence="1">Multi-pass membrane protein</topology>
    </subcellularLocation>
</comment>
<dbReference type="CDD" id="cd06173">
    <property type="entry name" value="MFS_MefA_like"/>
    <property type="match status" value="1"/>
</dbReference>
<dbReference type="InterPro" id="IPR036259">
    <property type="entry name" value="MFS_trans_sf"/>
</dbReference>
<feature type="transmembrane region" description="Helical" evidence="6">
    <location>
        <begin position="381"/>
        <end position="399"/>
    </location>
</feature>
<dbReference type="InterPro" id="IPR011701">
    <property type="entry name" value="MFS"/>
</dbReference>
<dbReference type="EMBL" id="JAAXPG010000003">
    <property type="protein sequence ID" value="NKY96828.1"/>
    <property type="molecule type" value="Genomic_DNA"/>
</dbReference>
<feature type="transmembrane region" description="Helical" evidence="6">
    <location>
        <begin position="317"/>
        <end position="340"/>
    </location>
</feature>
<dbReference type="AlphaFoldDB" id="A0A7X6M8T7"/>
<evidence type="ECO:0000256" key="4">
    <source>
        <dbReference type="ARBA" id="ARBA00022989"/>
    </source>
</evidence>
<dbReference type="GO" id="GO:0005886">
    <property type="term" value="C:plasma membrane"/>
    <property type="evidence" value="ECO:0007669"/>
    <property type="project" value="UniProtKB-SubCell"/>
</dbReference>
<evidence type="ECO:0000256" key="3">
    <source>
        <dbReference type="ARBA" id="ARBA00022692"/>
    </source>
</evidence>
<sequence length="410" mass="41508">MVRTGGGEPGLTAPLGHPAFRGLALGRTLMALGNGMASVALAFAVLDVTGSLTDVGLVVGARSVANVALLLLGGVIADRLPRALVLQGGCALAAASQALLGTLLLTGAASLPLMIALSLVNGAAAAVNLPASAALTPQTVPRELLRQANAAMGVGVQGGMFLGMSAGGVVVGLLGAGWAITAGAALFACAGAAFLSVRAARSERPVDTGNANVLHDLREGWSEFVSRPWVWIIVLQFMVVNAGWSAATAVLGPGIADETFGRTAWGLLMAANSVGLLAGGVLAARWQPRRALVYGAALMTAHAVPFLALTGPSPLPVLFAAMFVAGVAVQQFDVAWEVAVQENVPREKLSRVYSYDALGSFVAMPLGQIAIGPFAERFGPAPALVLVASLTLLATLAAVSSRSVRTLTRA</sequence>
<dbReference type="GO" id="GO:0022857">
    <property type="term" value="F:transmembrane transporter activity"/>
    <property type="evidence" value="ECO:0007669"/>
    <property type="project" value="InterPro"/>
</dbReference>
<feature type="transmembrane region" description="Helical" evidence="6">
    <location>
        <begin position="291"/>
        <end position="311"/>
    </location>
</feature>
<name>A0A7X6M8T7_9ACTN</name>
<evidence type="ECO:0000256" key="1">
    <source>
        <dbReference type="ARBA" id="ARBA00004651"/>
    </source>
</evidence>
<protein>
    <submittedName>
        <fullName evidence="8">MFS transporter</fullName>
    </submittedName>
</protein>
<feature type="transmembrane region" description="Helical" evidence="6">
    <location>
        <begin position="352"/>
        <end position="375"/>
    </location>
</feature>
<feature type="transmembrane region" description="Helical" evidence="6">
    <location>
        <begin position="264"/>
        <end position="284"/>
    </location>
</feature>
<evidence type="ECO:0000259" key="7">
    <source>
        <dbReference type="PROSITE" id="PS50850"/>
    </source>
</evidence>
<keyword evidence="3 6" id="KW-0812">Transmembrane</keyword>
<gene>
    <name evidence="8" type="ORF">HGB44_03930</name>
</gene>
<dbReference type="Proteomes" id="UP000553209">
    <property type="component" value="Unassembled WGS sequence"/>
</dbReference>
<feature type="transmembrane region" description="Helical" evidence="6">
    <location>
        <begin position="176"/>
        <end position="195"/>
    </location>
</feature>
<evidence type="ECO:0000313" key="8">
    <source>
        <dbReference type="EMBL" id="NKY96828.1"/>
    </source>
</evidence>
<feature type="domain" description="Major facilitator superfamily (MFS) profile" evidence="7">
    <location>
        <begin position="19"/>
        <end position="406"/>
    </location>
</feature>
<keyword evidence="5 6" id="KW-0472">Membrane</keyword>
<dbReference type="Gene3D" id="1.20.1250.20">
    <property type="entry name" value="MFS general substrate transporter like domains"/>
    <property type="match status" value="1"/>
</dbReference>
<feature type="transmembrane region" description="Helical" evidence="6">
    <location>
        <begin position="55"/>
        <end position="77"/>
    </location>
</feature>
<reference evidence="8 9" key="1">
    <citation type="submission" date="2020-04" db="EMBL/GenBank/DDBJ databases">
        <title>MicrobeNet Type strains.</title>
        <authorList>
            <person name="Nicholson A.C."/>
        </authorList>
    </citation>
    <scope>NUCLEOTIDE SEQUENCE [LARGE SCALE GENOMIC DNA]</scope>
    <source>
        <strain evidence="8 9">ATCC 23612</strain>
    </source>
</reference>
<keyword evidence="4 6" id="KW-1133">Transmembrane helix</keyword>
<keyword evidence="9" id="KW-1185">Reference proteome</keyword>
<dbReference type="InterPro" id="IPR020846">
    <property type="entry name" value="MFS_dom"/>
</dbReference>
<dbReference type="RefSeq" id="WP_061080549.1">
    <property type="nucleotide sequence ID" value="NZ_JAAXPG010000003.1"/>
</dbReference>
<feature type="transmembrane region" description="Helical" evidence="6">
    <location>
        <begin position="84"/>
        <end position="105"/>
    </location>
</feature>
<feature type="transmembrane region" description="Helical" evidence="6">
    <location>
        <begin position="229"/>
        <end position="252"/>
    </location>
</feature>
<evidence type="ECO:0000313" key="9">
    <source>
        <dbReference type="Proteomes" id="UP000553209"/>
    </source>
</evidence>
<feature type="transmembrane region" description="Helical" evidence="6">
    <location>
        <begin position="150"/>
        <end position="170"/>
    </location>
</feature>
<evidence type="ECO:0000256" key="2">
    <source>
        <dbReference type="ARBA" id="ARBA00022475"/>
    </source>
</evidence>
<keyword evidence="2" id="KW-1003">Cell membrane</keyword>
<evidence type="ECO:0000256" key="6">
    <source>
        <dbReference type="SAM" id="Phobius"/>
    </source>
</evidence>
<organism evidence="8 9">
    <name type="scientific">Nocardiopsis alborubida</name>
    <dbReference type="NCBI Taxonomy" id="146802"/>
    <lineage>
        <taxon>Bacteria</taxon>
        <taxon>Bacillati</taxon>
        <taxon>Actinomycetota</taxon>
        <taxon>Actinomycetes</taxon>
        <taxon>Streptosporangiales</taxon>
        <taxon>Nocardiopsidaceae</taxon>
        <taxon>Nocardiopsis</taxon>
    </lineage>
</organism>
<accession>A0A7X6M8T7</accession>
<feature type="transmembrane region" description="Helical" evidence="6">
    <location>
        <begin position="111"/>
        <end position="129"/>
    </location>
</feature>
<evidence type="ECO:0000256" key="5">
    <source>
        <dbReference type="ARBA" id="ARBA00023136"/>
    </source>
</evidence>
<feature type="transmembrane region" description="Helical" evidence="6">
    <location>
        <begin position="29"/>
        <end position="49"/>
    </location>
</feature>
<dbReference type="SUPFAM" id="SSF103473">
    <property type="entry name" value="MFS general substrate transporter"/>
    <property type="match status" value="1"/>
</dbReference>
<comment type="caution">
    <text evidence="8">The sequence shown here is derived from an EMBL/GenBank/DDBJ whole genome shotgun (WGS) entry which is preliminary data.</text>
</comment>
<dbReference type="PANTHER" id="PTHR23513">
    <property type="entry name" value="INTEGRAL MEMBRANE EFFLUX PROTEIN-RELATED"/>
    <property type="match status" value="1"/>
</dbReference>